<dbReference type="GO" id="GO:0016987">
    <property type="term" value="F:sigma factor activity"/>
    <property type="evidence" value="ECO:0007669"/>
    <property type="project" value="InterPro"/>
</dbReference>
<accession>A0A4R5Q792</accession>
<comment type="caution">
    <text evidence="2">The sequence shown here is derived from an EMBL/GenBank/DDBJ whole genome shotgun (WGS) entry which is preliminary data.</text>
</comment>
<dbReference type="InterPro" id="IPR042189">
    <property type="entry name" value="RNA_pol_sigma_70_r1_1_sf"/>
</dbReference>
<evidence type="ECO:0000313" key="3">
    <source>
        <dbReference type="Proteomes" id="UP000295096"/>
    </source>
</evidence>
<proteinExistence type="predicted"/>
<dbReference type="EMBL" id="SMSJ01000098">
    <property type="protein sequence ID" value="TDH58750.1"/>
    <property type="molecule type" value="Genomic_DNA"/>
</dbReference>
<feature type="domain" description="RNA polymerase sigma factor 70 region 1.1" evidence="1">
    <location>
        <begin position="11"/>
        <end position="64"/>
    </location>
</feature>
<name>A0A4R5Q792_9PROT</name>
<dbReference type="RefSeq" id="WP_133292434.1">
    <property type="nucleotide sequence ID" value="NZ_SMSJ01000098.1"/>
</dbReference>
<dbReference type="Pfam" id="PF03979">
    <property type="entry name" value="Sigma70_r1_1"/>
    <property type="match status" value="2"/>
</dbReference>
<dbReference type="GO" id="GO:0003677">
    <property type="term" value="F:DNA binding"/>
    <property type="evidence" value="ECO:0007669"/>
    <property type="project" value="InterPro"/>
</dbReference>
<dbReference type="AlphaFoldDB" id="A0A4R5Q792"/>
<dbReference type="Gene3D" id="1.10.220.120">
    <property type="entry name" value="Sigma-70 factor, region 1.1"/>
    <property type="match status" value="2"/>
</dbReference>
<sequence>MGGNAFGPWVAAIGALVRQGRARGWVTIDEVNAALAAPDVSAELIEDLLEALADLNIEIADESEAPVLRGPFPDRLAREIGRLVRWGQERGYVTRAELLAAMPPDQVEEARFNETVATLLGMGIRVVEG</sequence>
<dbReference type="OrthoDB" id="8254688at2"/>
<feature type="domain" description="RNA polymerase sigma factor 70 region 1.1" evidence="1">
    <location>
        <begin position="79"/>
        <end position="128"/>
    </location>
</feature>
<dbReference type="InterPro" id="IPR007127">
    <property type="entry name" value="RNA_pol_sigma_70_r1_1"/>
</dbReference>
<gene>
    <name evidence="2" type="ORF">E2C06_30970</name>
</gene>
<reference evidence="2 3" key="1">
    <citation type="journal article" date="2016" name="J. Microbiol.">
        <title>Dankookia rubra gen. nov., sp. nov., an alphaproteobacterium isolated from sediment of a shallow stream.</title>
        <authorList>
            <person name="Kim W.H."/>
            <person name="Kim D.H."/>
            <person name="Kang K."/>
            <person name="Ahn T.Y."/>
        </authorList>
    </citation>
    <scope>NUCLEOTIDE SEQUENCE [LARGE SCALE GENOMIC DNA]</scope>
    <source>
        <strain evidence="2 3">JCM30602</strain>
    </source>
</reference>
<dbReference type="Proteomes" id="UP000295096">
    <property type="component" value="Unassembled WGS sequence"/>
</dbReference>
<keyword evidence="3" id="KW-1185">Reference proteome</keyword>
<evidence type="ECO:0000259" key="1">
    <source>
        <dbReference type="Pfam" id="PF03979"/>
    </source>
</evidence>
<evidence type="ECO:0000313" key="2">
    <source>
        <dbReference type="EMBL" id="TDH58750.1"/>
    </source>
</evidence>
<protein>
    <recommendedName>
        <fullName evidence="1">RNA polymerase sigma factor 70 region 1.1 domain-containing protein</fullName>
    </recommendedName>
</protein>
<organism evidence="2 3">
    <name type="scientific">Dankookia rubra</name>
    <dbReference type="NCBI Taxonomy" id="1442381"/>
    <lineage>
        <taxon>Bacteria</taxon>
        <taxon>Pseudomonadati</taxon>
        <taxon>Pseudomonadota</taxon>
        <taxon>Alphaproteobacteria</taxon>
        <taxon>Acetobacterales</taxon>
        <taxon>Roseomonadaceae</taxon>
        <taxon>Dankookia</taxon>
    </lineage>
</organism>